<dbReference type="AlphaFoldDB" id="A0A1L7XKC2"/>
<feature type="transmembrane region" description="Helical" evidence="2">
    <location>
        <begin position="15"/>
        <end position="33"/>
    </location>
</feature>
<feature type="transmembrane region" description="Helical" evidence="2">
    <location>
        <begin position="556"/>
        <end position="574"/>
    </location>
</feature>
<dbReference type="OrthoDB" id="5245627at2759"/>
<evidence type="ECO:0008006" key="5">
    <source>
        <dbReference type="Google" id="ProtNLM"/>
    </source>
</evidence>
<evidence type="ECO:0000256" key="2">
    <source>
        <dbReference type="SAM" id="Phobius"/>
    </source>
</evidence>
<name>A0A1L7XKC2_9HELO</name>
<feature type="region of interest" description="Disordered" evidence="1">
    <location>
        <begin position="264"/>
        <end position="293"/>
    </location>
</feature>
<feature type="transmembrane region" description="Helical" evidence="2">
    <location>
        <begin position="65"/>
        <end position="83"/>
    </location>
</feature>
<feature type="transmembrane region" description="Helical" evidence="2">
    <location>
        <begin position="515"/>
        <end position="535"/>
    </location>
</feature>
<sequence>MVGSQTVLPPANNNTFSLANVFGVFLTLSFCLLTQPFGSLLYAKPAGVFGRIVFFFWRLNPLACLAEAVLILYGLLDAIWMAIRNLHSAPTTRVGFGESMHIAATAILLLRGHGRLPEHWRAITVEDTEQSSGPGPTTGIDEQDQEEPPPAYEAHPQPSGAEGSRADEVSISSPPEDEVSGPLQTESSDEVNGFNHVAQDANDARSTSRQDANGPNTPESYTDYPSSSRNRKLARVFVSHSQHSVQAVADSECKAVAPVAAIPSTTTVPSNSSRETSEQEEGRRQAPDSEAGSNMEFNVRNALGREVLAHFELLISLVTFISVVVVIVKLASAIIPLYIRVAVWSMVGGWTSVQILLTVSQRKEVDDINPTTLLRTTMALEEKLHHRVVWFVLSLLLLPVFGYITFIMLYRTAGLPFVMGTVFEIVFLAYALVLDGGLVISGLFVRAFSCIGNRKRSGQCITGPCKLVRKFRAKDVIIFGVALLVAGAVGIFTWFSVVECIIHPQCNRVLFTYSLWPVTAMLWLWFFLPALSFMISSKILSVEDGLKPAGIEIAALIWNLLMTAFIFTGTMTMYDANGTYKPGWLDWLGRLGRSIRVT</sequence>
<evidence type="ECO:0000256" key="1">
    <source>
        <dbReference type="SAM" id="MobiDB-lite"/>
    </source>
</evidence>
<feature type="transmembrane region" description="Helical" evidence="2">
    <location>
        <begin position="313"/>
        <end position="335"/>
    </location>
</feature>
<evidence type="ECO:0000313" key="4">
    <source>
        <dbReference type="Proteomes" id="UP000184330"/>
    </source>
</evidence>
<keyword evidence="2" id="KW-1133">Transmembrane helix</keyword>
<feature type="compositionally biased region" description="Basic and acidic residues" evidence="1">
    <location>
        <begin position="275"/>
        <end position="287"/>
    </location>
</feature>
<accession>A0A1L7XKC2</accession>
<feature type="transmembrane region" description="Helical" evidence="2">
    <location>
        <begin position="476"/>
        <end position="495"/>
    </location>
</feature>
<feature type="transmembrane region" description="Helical" evidence="2">
    <location>
        <begin position="422"/>
        <end position="445"/>
    </location>
</feature>
<gene>
    <name evidence="3" type="ORF">PAC_15392</name>
</gene>
<proteinExistence type="predicted"/>
<dbReference type="EMBL" id="FJOG01000031">
    <property type="protein sequence ID" value="CZR65492.1"/>
    <property type="molecule type" value="Genomic_DNA"/>
</dbReference>
<keyword evidence="2" id="KW-0812">Transmembrane</keyword>
<reference evidence="3 4" key="1">
    <citation type="submission" date="2016-03" db="EMBL/GenBank/DDBJ databases">
        <authorList>
            <person name="Ploux O."/>
        </authorList>
    </citation>
    <scope>NUCLEOTIDE SEQUENCE [LARGE SCALE GENOMIC DNA]</scope>
    <source>
        <strain evidence="3 4">UAMH 11012</strain>
    </source>
</reference>
<organism evidence="3 4">
    <name type="scientific">Phialocephala subalpina</name>
    <dbReference type="NCBI Taxonomy" id="576137"/>
    <lineage>
        <taxon>Eukaryota</taxon>
        <taxon>Fungi</taxon>
        <taxon>Dikarya</taxon>
        <taxon>Ascomycota</taxon>
        <taxon>Pezizomycotina</taxon>
        <taxon>Leotiomycetes</taxon>
        <taxon>Helotiales</taxon>
        <taxon>Mollisiaceae</taxon>
        <taxon>Phialocephala</taxon>
        <taxon>Phialocephala fortinii species complex</taxon>
    </lineage>
</organism>
<feature type="region of interest" description="Disordered" evidence="1">
    <location>
        <begin position="125"/>
        <end position="228"/>
    </location>
</feature>
<keyword evidence="4" id="KW-1185">Reference proteome</keyword>
<dbReference type="Proteomes" id="UP000184330">
    <property type="component" value="Unassembled WGS sequence"/>
</dbReference>
<feature type="compositionally biased region" description="Polar residues" evidence="1">
    <location>
        <begin position="264"/>
        <end position="274"/>
    </location>
</feature>
<feature type="compositionally biased region" description="Polar residues" evidence="1">
    <location>
        <begin position="209"/>
        <end position="228"/>
    </location>
</feature>
<feature type="transmembrane region" description="Helical" evidence="2">
    <location>
        <begin position="388"/>
        <end position="410"/>
    </location>
</feature>
<keyword evidence="2" id="KW-0472">Membrane</keyword>
<evidence type="ECO:0000313" key="3">
    <source>
        <dbReference type="EMBL" id="CZR65492.1"/>
    </source>
</evidence>
<protein>
    <recommendedName>
        <fullName evidence="5">Transmembrane protein</fullName>
    </recommendedName>
</protein>